<dbReference type="AlphaFoldDB" id="A0A2T4HR30"/>
<comment type="caution">
    <text evidence="2">The sequence shown here is derived from an EMBL/GenBank/DDBJ whole genome shotgun (WGS) entry which is preliminary data.</text>
</comment>
<proteinExistence type="predicted"/>
<feature type="transmembrane region" description="Helical" evidence="1">
    <location>
        <begin position="72"/>
        <end position="95"/>
    </location>
</feature>
<reference evidence="2 3" key="1">
    <citation type="submission" date="2017-11" db="EMBL/GenBank/DDBJ databases">
        <title>Sphingomonas oleivorans sp. nov., isolated from oil-contaminated soil.</title>
        <authorList>
            <person name="Wang L."/>
            <person name="Chen L."/>
        </authorList>
    </citation>
    <scope>NUCLEOTIDE SEQUENCE [LARGE SCALE GENOMIC DNA]</scope>
    <source>
        <strain evidence="2 3">K101</strain>
    </source>
</reference>
<dbReference type="RefSeq" id="WP_107395424.1">
    <property type="nucleotide sequence ID" value="NZ_PHHF01000065.1"/>
</dbReference>
<dbReference type="Proteomes" id="UP000241206">
    <property type="component" value="Unassembled WGS sequence"/>
</dbReference>
<organism evidence="2 3">
    <name type="scientific">Edaphosphingomonas fennica</name>
    <dbReference type="NCBI Taxonomy" id="114404"/>
    <lineage>
        <taxon>Bacteria</taxon>
        <taxon>Pseudomonadati</taxon>
        <taxon>Pseudomonadota</taxon>
        <taxon>Alphaproteobacteria</taxon>
        <taxon>Sphingomonadales</taxon>
        <taxon>Rhizorhabdaceae</taxon>
        <taxon>Edaphosphingomonas</taxon>
    </lineage>
</organism>
<evidence type="ECO:0000256" key="1">
    <source>
        <dbReference type="SAM" id="Phobius"/>
    </source>
</evidence>
<evidence type="ECO:0000313" key="2">
    <source>
        <dbReference type="EMBL" id="PTD18254.1"/>
    </source>
</evidence>
<keyword evidence="3" id="KW-1185">Reference proteome</keyword>
<name>A0A2T4HR30_9SPHN</name>
<evidence type="ECO:0000313" key="3">
    <source>
        <dbReference type="Proteomes" id="UP000241206"/>
    </source>
</evidence>
<accession>A0A2T4HR30</accession>
<dbReference type="EMBL" id="PHHF01000065">
    <property type="protein sequence ID" value="PTD18254.1"/>
    <property type="molecule type" value="Genomic_DNA"/>
</dbReference>
<keyword evidence="1" id="KW-1133">Transmembrane helix</keyword>
<keyword evidence="1" id="KW-0472">Membrane</keyword>
<gene>
    <name evidence="2" type="ORF">CV103_15145</name>
</gene>
<sequence length="106" mass="11138">MAFLDLNTTEGAPLVSIGGRVQATAIATPAPMWLRPRRAKRPQGWRKASPIALSIPAALIPAAYTADYLGDPLLGMLAATLLYAMAAPFAAWLAGDRGINAAHTKI</sequence>
<protein>
    <submittedName>
        <fullName evidence="2">Uncharacterized protein</fullName>
    </submittedName>
</protein>
<keyword evidence="1" id="KW-0812">Transmembrane</keyword>